<dbReference type="Pfam" id="PF00488">
    <property type="entry name" value="MutS_V"/>
    <property type="match status" value="1"/>
</dbReference>
<feature type="domain" description="DNA mismatch repair proteins mutS family" evidence="11">
    <location>
        <begin position="681"/>
        <end position="697"/>
    </location>
</feature>
<comment type="similarity">
    <text evidence="1 9 10">Belongs to the DNA mismatch repair MutS family.</text>
</comment>
<dbReference type="SMART" id="SM00534">
    <property type="entry name" value="MUTSac"/>
    <property type="match status" value="1"/>
</dbReference>
<evidence type="ECO:0000256" key="6">
    <source>
        <dbReference type="ARBA" id="ARBA00023125"/>
    </source>
</evidence>
<evidence type="ECO:0000259" key="11">
    <source>
        <dbReference type="PROSITE" id="PS00486"/>
    </source>
</evidence>
<dbReference type="Gene3D" id="3.30.420.110">
    <property type="entry name" value="MutS, connector domain"/>
    <property type="match status" value="1"/>
</dbReference>
<dbReference type="InterPro" id="IPR007861">
    <property type="entry name" value="DNA_mismatch_repair_MutS_clamp"/>
</dbReference>
<sequence>MTQKTKQTPMMEQYFLIKEQHPDAFLFYRLGDFYELFHEDAIRAAKILEITLTSRNKNADNPVPMCGVPYHSATEYIRTLVTSGYKVAICEQIEDPKTTKGMVKREVVQVLTPGTYMDEKGSNSNNYLVAIEQIGGIFPLAYADISTGELRVTILENEDAVINEVQSLQSKEVVFSSEEYPPIAQLLEQQTGVLISNQNTQVTTANYEELLEDIDEEKCESVLKILLDYLSITQKRSLSHIQKAIRYKPDQFLKMDAYARRNLELTLSIRDQQKAGSLLWLMDQTKTAMGGRKLKQWLEKPLINKTEIELRQQKVESLLNHYFERMDINEALSSVYDLERLVAKVSFGNVNGRELIQLKTSLEQLPLIKNTLESIDEKVWQSTLDKIEEMPELRSLIETAIIEDSPILITEGNVIKDNYNDMLDQYRDAMRNGKKWIAALQQQERERTGIKTLKIGYNRVFGYYIEVSKANVQHLPEGLYDRKQTLTNAERFITPELKEKERIILEAEEKSATLEYELFIEIREKVKAYSESLQQLAKQISELDVLQSFAEISERYHYTKPTMSSTSKAINILEGRHPVVEEVLGKDQYVSNHIQMEEDNRILLVTGPNMSGKSTYMRQVALIVIMAQMGCYVPANEAHLPVFDQIFTRIGAADDLYSGQSTFMVEMVETNQALQFATERSLILFDEIGRGTATYDGMALAEAILKHLHQNKKGKVLFSTHYHELTSLEKELSGLRNVHVGAIEQNGELVFLHKIMQGPADKSYGLHVAKLAGMPDSLITEARQILHRLESEAKVTKDSVAEADDTTQLSLFSEVEVDLNEKQVINEMKDLAIENFTPMDLMYQVNEWKKILEKKK</sequence>
<dbReference type="GO" id="GO:0003684">
    <property type="term" value="F:damaged DNA binding"/>
    <property type="evidence" value="ECO:0007669"/>
    <property type="project" value="UniProtKB-UniRule"/>
</dbReference>
<evidence type="ECO:0000256" key="10">
    <source>
        <dbReference type="RuleBase" id="RU003756"/>
    </source>
</evidence>
<dbReference type="GO" id="GO:0006298">
    <property type="term" value="P:mismatch repair"/>
    <property type="evidence" value="ECO:0007669"/>
    <property type="project" value="UniProtKB-UniRule"/>
</dbReference>
<dbReference type="GO" id="GO:0005524">
    <property type="term" value="F:ATP binding"/>
    <property type="evidence" value="ECO:0007669"/>
    <property type="project" value="UniProtKB-UniRule"/>
</dbReference>
<evidence type="ECO:0000256" key="7">
    <source>
        <dbReference type="ARBA" id="ARBA00023204"/>
    </source>
</evidence>
<evidence type="ECO:0000313" key="12">
    <source>
        <dbReference type="EMBL" id="AZP05282.1"/>
    </source>
</evidence>
<dbReference type="InterPro" id="IPR016151">
    <property type="entry name" value="DNA_mismatch_repair_MutS_N"/>
</dbReference>
<dbReference type="SUPFAM" id="SSF53150">
    <property type="entry name" value="DNA repair protein MutS, domain II"/>
    <property type="match status" value="1"/>
</dbReference>
<dbReference type="OrthoDB" id="9802448at2"/>
<dbReference type="FunFam" id="3.40.1170.10:FF:000001">
    <property type="entry name" value="DNA mismatch repair protein MutS"/>
    <property type="match status" value="1"/>
</dbReference>
<dbReference type="InterPro" id="IPR017261">
    <property type="entry name" value="DNA_mismatch_repair_MutS/MSH"/>
</dbReference>
<keyword evidence="6 9" id="KW-0238">DNA-binding</keyword>
<dbReference type="Pfam" id="PF05188">
    <property type="entry name" value="MutS_II"/>
    <property type="match status" value="1"/>
</dbReference>
<reference evidence="13" key="1">
    <citation type="submission" date="2018-12" db="EMBL/GenBank/DDBJ databases">
        <title>Complete genome sequencing of Jeotgalibaca sp. H21T32.</title>
        <authorList>
            <person name="Bae J.-W."/>
            <person name="Lee S.-Y."/>
        </authorList>
    </citation>
    <scope>NUCLEOTIDE SEQUENCE [LARGE SCALE GENOMIC DNA]</scope>
    <source>
        <strain evidence="13">H21T32</strain>
    </source>
</reference>
<dbReference type="HAMAP" id="MF_00096">
    <property type="entry name" value="MutS"/>
    <property type="match status" value="1"/>
</dbReference>
<evidence type="ECO:0000256" key="5">
    <source>
        <dbReference type="ARBA" id="ARBA00022840"/>
    </source>
</evidence>
<evidence type="ECO:0000256" key="1">
    <source>
        <dbReference type="ARBA" id="ARBA00006271"/>
    </source>
</evidence>
<dbReference type="SUPFAM" id="SSF48334">
    <property type="entry name" value="DNA repair protein MutS, domain III"/>
    <property type="match status" value="1"/>
</dbReference>
<dbReference type="InterPro" id="IPR036187">
    <property type="entry name" value="DNA_mismatch_repair_MutS_sf"/>
</dbReference>
<dbReference type="PIRSF" id="PIRSF037677">
    <property type="entry name" value="DNA_mis_repair_Msh6"/>
    <property type="match status" value="1"/>
</dbReference>
<dbReference type="Pfam" id="PF05190">
    <property type="entry name" value="MutS_IV"/>
    <property type="match status" value="1"/>
</dbReference>
<dbReference type="NCBIfam" id="NF003810">
    <property type="entry name" value="PRK05399.1"/>
    <property type="match status" value="1"/>
</dbReference>
<dbReference type="InterPro" id="IPR036678">
    <property type="entry name" value="MutS_con_dom_sf"/>
</dbReference>
<keyword evidence="4 9" id="KW-0227">DNA damage</keyword>
<keyword evidence="5 9" id="KW-0067">ATP-binding</keyword>
<evidence type="ECO:0000313" key="13">
    <source>
        <dbReference type="Proteomes" id="UP000273326"/>
    </source>
</evidence>
<accession>A0A3Q9BLZ1</accession>
<dbReference type="Proteomes" id="UP000273326">
    <property type="component" value="Chromosome"/>
</dbReference>
<dbReference type="InterPro" id="IPR007860">
    <property type="entry name" value="DNA_mmatch_repair_MutS_con_dom"/>
</dbReference>
<keyword evidence="3 9" id="KW-0547">Nucleotide-binding</keyword>
<dbReference type="PANTHER" id="PTHR11361">
    <property type="entry name" value="DNA MISMATCH REPAIR PROTEIN MUTS FAMILY MEMBER"/>
    <property type="match status" value="1"/>
</dbReference>
<dbReference type="InterPro" id="IPR045076">
    <property type="entry name" value="MutS"/>
</dbReference>
<dbReference type="Gene3D" id="3.40.1170.10">
    <property type="entry name" value="DNA repair protein MutS, domain I"/>
    <property type="match status" value="1"/>
</dbReference>
<dbReference type="PROSITE" id="PS00486">
    <property type="entry name" value="DNA_MISMATCH_REPAIR_2"/>
    <property type="match status" value="1"/>
</dbReference>
<keyword evidence="7 9" id="KW-0234">DNA repair</keyword>
<dbReference type="GO" id="GO:0005829">
    <property type="term" value="C:cytosol"/>
    <property type="evidence" value="ECO:0007669"/>
    <property type="project" value="TreeGrafter"/>
</dbReference>
<dbReference type="Pfam" id="PF05192">
    <property type="entry name" value="MutS_III"/>
    <property type="match status" value="1"/>
</dbReference>
<dbReference type="SUPFAM" id="SSF52540">
    <property type="entry name" value="P-loop containing nucleoside triphosphate hydrolases"/>
    <property type="match status" value="1"/>
</dbReference>
<evidence type="ECO:0000256" key="2">
    <source>
        <dbReference type="ARBA" id="ARBA00021982"/>
    </source>
</evidence>
<dbReference type="SMART" id="SM00533">
    <property type="entry name" value="MUTSd"/>
    <property type="match status" value="1"/>
</dbReference>
<dbReference type="PANTHER" id="PTHR11361:SF34">
    <property type="entry name" value="DNA MISMATCH REPAIR PROTEIN MSH1, MITOCHONDRIAL"/>
    <property type="match status" value="1"/>
</dbReference>
<keyword evidence="13" id="KW-1185">Reference proteome</keyword>
<name>A0A3Q9BLZ1_9LACT</name>
<dbReference type="FunFam" id="3.40.50.300:FF:000870">
    <property type="entry name" value="MutS protein homolog 4"/>
    <property type="match status" value="1"/>
</dbReference>
<dbReference type="GO" id="GO:0030983">
    <property type="term" value="F:mismatched DNA binding"/>
    <property type="evidence" value="ECO:0007669"/>
    <property type="project" value="InterPro"/>
</dbReference>
<organism evidence="12 13">
    <name type="scientific">Jeotgalibaca ciconiae</name>
    <dbReference type="NCBI Taxonomy" id="2496265"/>
    <lineage>
        <taxon>Bacteria</taxon>
        <taxon>Bacillati</taxon>
        <taxon>Bacillota</taxon>
        <taxon>Bacilli</taxon>
        <taxon>Lactobacillales</taxon>
        <taxon>Carnobacteriaceae</taxon>
        <taxon>Jeotgalibaca</taxon>
    </lineage>
</organism>
<feature type="binding site" evidence="9">
    <location>
        <begin position="607"/>
        <end position="614"/>
    </location>
    <ligand>
        <name>ATP</name>
        <dbReference type="ChEBI" id="CHEBI:30616"/>
    </ligand>
</feature>
<dbReference type="Gene3D" id="1.10.1420.10">
    <property type="match status" value="2"/>
</dbReference>
<proteinExistence type="inferred from homology"/>
<evidence type="ECO:0000256" key="3">
    <source>
        <dbReference type="ARBA" id="ARBA00022741"/>
    </source>
</evidence>
<evidence type="ECO:0000256" key="9">
    <source>
        <dbReference type="HAMAP-Rule" id="MF_00096"/>
    </source>
</evidence>
<protein>
    <recommendedName>
        <fullName evidence="2 9">DNA mismatch repair protein MutS</fullName>
    </recommendedName>
</protein>
<evidence type="ECO:0000256" key="8">
    <source>
        <dbReference type="ARBA" id="ARBA00024647"/>
    </source>
</evidence>
<dbReference type="AlphaFoldDB" id="A0A3Q9BLZ1"/>
<dbReference type="RefSeq" id="WP_126111518.1">
    <property type="nucleotide sequence ID" value="NZ_CP034465.1"/>
</dbReference>
<dbReference type="NCBIfam" id="TIGR01070">
    <property type="entry name" value="mutS1"/>
    <property type="match status" value="1"/>
</dbReference>
<dbReference type="Gene3D" id="3.40.50.300">
    <property type="entry name" value="P-loop containing nucleotide triphosphate hydrolases"/>
    <property type="match status" value="1"/>
</dbReference>
<dbReference type="InterPro" id="IPR005748">
    <property type="entry name" value="DNA_mismatch_repair_MutS"/>
</dbReference>
<comment type="function">
    <text evidence="8 9">This protein is involved in the repair of mismatches in DNA. It is possible that it carries out the mismatch recognition step. This protein has a weak ATPase activity.</text>
</comment>
<dbReference type="Pfam" id="PF01624">
    <property type="entry name" value="MutS_I"/>
    <property type="match status" value="1"/>
</dbReference>
<dbReference type="KEGG" id="jeh:EJN90_11875"/>
<dbReference type="FunFam" id="1.10.1420.10:FF:000007">
    <property type="entry name" value="DNA mismatch repair protein MutS"/>
    <property type="match status" value="1"/>
</dbReference>
<dbReference type="CDD" id="cd03284">
    <property type="entry name" value="ABC_MutS1"/>
    <property type="match status" value="1"/>
</dbReference>
<dbReference type="EMBL" id="CP034465">
    <property type="protein sequence ID" value="AZP05282.1"/>
    <property type="molecule type" value="Genomic_DNA"/>
</dbReference>
<evidence type="ECO:0000256" key="4">
    <source>
        <dbReference type="ARBA" id="ARBA00022763"/>
    </source>
</evidence>
<gene>
    <name evidence="9 12" type="primary">mutS</name>
    <name evidence="12" type="ORF">EJN90_11875</name>
</gene>
<dbReference type="InterPro" id="IPR007696">
    <property type="entry name" value="DNA_mismatch_repair_MutS_core"/>
</dbReference>
<dbReference type="GO" id="GO:0140664">
    <property type="term" value="F:ATP-dependent DNA damage sensor activity"/>
    <property type="evidence" value="ECO:0007669"/>
    <property type="project" value="InterPro"/>
</dbReference>
<dbReference type="InterPro" id="IPR000432">
    <property type="entry name" value="DNA_mismatch_repair_MutS_C"/>
</dbReference>
<dbReference type="SUPFAM" id="SSF55271">
    <property type="entry name" value="DNA repair protein MutS, domain I"/>
    <property type="match status" value="1"/>
</dbReference>
<dbReference type="InterPro" id="IPR027417">
    <property type="entry name" value="P-loop_NTPase"/>
</dbReference>
<dbReference type="InterPro" id="IPR007695">
    <property type="entry name" value="DNA_mismatch_repair_MutS-lik_N"/>
</dbReference>